<feature type="binding site" evidence="5">
    <location>
        <position position="110"/>
    </location>
    <ligand>
        <name>substrate</name>
    </ligand>
</feature>
<dbReference type="PRINTS" id="PR00069">
    <property type="entry name" value="ALDKETRDTASE"/>
</dbReference>
<dbReference type="PROSITE" id="PS00063">
    <property type="entry name" value="ALDOKETO_REDUCTASE_3"/>
    <property type="match status" value="1"/>
</dbReference>
<evidence type="ECO:0000313" key="9">
    <source>
        <dbReference type="Proteomes" id="UP000051256"/>
    </source>
</evidence>
<dbReference type="STRING" id="1423802.FC56_GL001014"/>
<evidence type="ECO:0000256" key="1">
    <source>
        <dbReference type="ARBA" id="ARBA00007905"/>
    </source>
</evidence>
<dbReference type="EMBL" id="AYZR01000009">
    <property type="protein sequence ID" value="KRM93347.1"/>
    <property type="molecule type" value="Genomic_DNA"/>
</dbReference>
<dbReference type="PIRSF" id="PIRSF000097">
    <property type="entry name" value="AKR"/>
    <property type="match status" value="1"/>
</dbReference>
<dbReference type="AlphaFoldDB" id="A0A0R2D189"/>
<dbReference type="InterPro" id="IPR036812">
    <property type="entry name" value="NAD(P)_OxRdtase_dom_sf"/>
</dbReference>
<dbReference type="FunFam" id="3.20.20.100:FF:000002">
    <property type="entry name" value="2,5-diketo-D-gluconic acid reductase A"/>
    <property type="match status" value="1"/>
</dbReference>
<sequence length="280" mass="31912">MEADNLLTLADENKMPQVGFGTYLINKQDEMDAAVKTAFEAGYRLFDTAQMYRNEQVLAAALNHNGIARQDVFITDKVANENQGYELTVASVDFSLEQLGTDYIDLMLVHWPINTKFFDTWRALEDVKKAGKVKSIGVSNYNRAMLELLKTQATEMPVVNQIENHPYLTSQGLVDYDHAEEIVTQAWSPLGRGAVLDNPMIQKMADHHDRSVAQIILRWQVQRGLSMIPKSVNPARIKENLQIFDFELSADEMSMLDILNRNERTGNDPEEVYELGHQYR</sequence>
<keyword evidence="9" id="KW-1185">Reference proteome</keyword>
<feature type="active site" description="Proton donor" evidence="4">
    <location>
        <position position="52"/>
    </location>
</feature>
<evidence type="ECO:0000313" key="8">
    <source>
        <dbReference type="EMBL" id="KRM93347.1"/>
    </source>
</evidence>
<dbReference type="InterPro" id="IPR023210">
    <property type="entry name" value="NADP_OxRdtase_dom"/>
</dbReference>
<comment type="similarity">
    <text evidence="1">Belongs to the aldo/keto reductase family.</text>
</comment>
<gene>
    <name evidence="8" type="ORF">FC56_GL001014</name>
</gene>
<organism evidence="8 9">
    <name type="scientific">Lentilactobacillus senioris DSM 24302 = JCM 17472</name>
    <dbReference type="NCBI Taxonomy" id="1423802"/>
    <lineage>
        <taxon>Bacteria</taxon>
        <taxon>Bacillati</taxon>
        <taxon>Bacillota</taxon>
        <taxon>Bacilli</taxon>
        <taxon>Lactobacillales</taxon>
        <taxon>Lactobacillaceae</taxon>
        <taxon>Lentilactobacillus</taxon>
    </lineage>
</organism>
<name>A0A0R2D189_9LACO</name>
<keyword evidence="2" id="KW-0521">NADP</keyword>
<accession>A0A0R2D189</accession>
<dbReference type="InterPro" id="IPR018170">
    <property type="entry name" value="Aldo/ket_reductase_CS"/>
</dbReference>
<dbReference type="RefSeq" id="WP_056978850.1">
    <property type="nucleotide sequence ID" value="NZ_AYZR01000009.1"/>
</dbReference>
<evidence type="ECO:0000256" key="5">
    <source>
        <dbReference type="PIRSR" id="PIRSR000097-2"/>
    </source>
</evidence>
<feature type="site" description="Lowers pKa of active site Tyr" evidence="6">
    <location>
        <position position="77"/>
    </location>
</feature>
<evidence type="ECO:0000256" key="2">
    <source>
        <dbReference type="ARBA" id="ARBA00022857"/>
    </source>
</evidence>
<dbReference type="PANTHER" id="PTHR43827:SF3">
    <property type="entry name" value="NADP-DEPENDENT OXIDOREDUCTASE DOMAIN-CONTAINING PROTEIN"/>
    <property type="match status" value="1"/>
</dbReference>
<proteinExistence type="inferred from homology"/>
<dbReference type="InterPro" id="IPR020471">
    <property type="entry name" value="AKR"/>
</dbReference>
<dbReference type="GO" id="GO:0016616">
    <property type="term" value="F:oxidoreductase activity, acting on the CH-OH group of donors, NAD or NADP as acceptor"/>
    <property type="evidence" value="ECO:0007669"/>
    <property type="project" value="UniProtKB-ARBA"/>
</dbReference>
<evidence type="ECO:0000256" key="3">
    <source>
        <dbReference type="ARBA" id="ARBA00023002"/>
    </source>
</evidence>
<feature type="domain" description="NADP-dependent oxidoreductase" evidence="7">
    <location>
        <begin position="18"/>
        <end position="260"/>
    </location>
</feature>
<dbReference type="Proteomes" id="UP000051256">
    <property type="component" value="Unassembled WGS sequence"/>
</dbReference>
<dbReference type="Pfam" id="PF00248">
    <property type="entry name" value="Aldo_ket_red"/>
    <property type="match status" value="1"/>
</dbReference>
<dbReference type="PANTHER" id="PTHR43827">
    <property type="entry name" value="2,5-DIKETO-D-GLUCONIC ACID REDUCTASE"/>
    <property type="match status" value="1"/>
</dbReference>
<dbReference type="CDD" id="cd19071">
    <property type="entry name" value="AKR_AKR1-5-like"/>
    <property type="match status" value="1"/>
</dbReference>
<comment type="caution">
    <text evidence="8">The sequence shown here is derived from an EMBL/GenBank/DDBJ whole genome shotgun (WGS) entry which is preliminary data.</text>
</comment>
<dbReference type="Gene3D" id="3.20.20.100">
    <property type="entry name" value="NADP-dependent oxidoreductase domain"/>
    <property type="match status" value="1"/>
</dbReference>
<dbReference type="SUPFAM" id="SSF51430">
    <property type="entry name" value="NAD(P)-linked oxidoreductase"/>
    <property type="match status" value="1"/>
</dbReference>
<evidence type="ECO:0000256" key="6">
    <source>
        <dbReference type="PIRSR" id="PIRSR000097-3"/>
    </source>
</evidence>
<reference evidence="8 9" key="1">
    <citation type="journal article" date="2015" name="Genome Announc.">
        <title>Expanding the biotechnology potential of lactobacilli through comparative genomics of 213 strains and associated genera.</title>
        <authorList>
            <person name="Sun Z."/>
            <person name="Harris H.M."/>
            <person name="McCann A."/>
            <person name="Guo C."/>
            <person name="Argimon S."/>
            <person name="Zhang W."/>
            <person name="Yang X."/>
            <person name="Jeffery I.B."/>
            <person name="Cooney J.C."/>
            <person name="Kagawa T.F."/>
            <person name="Liu W."/>
            <person name="Song Y."/>
            <person name="Salvetti E."/>
            <person name="Wrobel A."/>
            <person name="Rasinkangas P."/>
            <person name="Parkhill J."/>
            <person name="Rea M.C."/>
            <person name="O'Sullivan O."/>
            <person name="Ritari J."/>
            <person name="Douillard F.P."/>
            <person name="Paul Ross R."/>
            <person name="Yang R."/>
            <person name="Briner A.E."/>
            <person name="Felis G.E."/>
            <person name="de Vos W.M."/>
            <person name="Barrangou R."/>
            <person name="Klaenhammer T.R."/>
            <person name="Caufield P.W."/>
            <person name="Cui Y."/>
            <person name="Zhang H."/>
            <person name="O'Toole P.W."/>
        </authorList>
    </citation>
    <scope>NUCLEOTIDE SEQUENCE [LARGE SCALE GENOMIC DNA]</scope>
    <source>
        <strain evidence="8 9">DSM 24302</strain>
    </source>
</reference>
<dbReference type="PROSITE" id="PS00062">
    <property type="entry name" value="ALDOKETO_REDUCTASE_2"/>
    <property type="match status" value="1"/>
</dbReference>
<evidence type="ECO:0000256" key="4">
    <source>
        <dbReference type="PIRSR" id="PIRSR000097-1"/>
    </source>
</evidence>
<dbReference type="PATRIC" id="fig|1423802.4.peg.1027"/>
<keyword evidence="3" id="KW-0560">Oxidoreductase</keyword>
<evidence type="ECO:0000259" key="7">
    <source>
        <dbReference type="Pfam" id="PF00248"/>
    </source>
</evidence>
<protein>
    <submittedName>
        <fullName evidence="8">Aldo keto reductase</fullName>
    </submittedName>
</protein>